<name>A0A656ABV9_VIBCL</name>
<reference evidence="1 2" key="1">
    <citation type="submission" date="2015-07" db="EMBL/GenBank/DDBJ databases">
        <authorList>
            <consortium name="Pathogen Informatics"/>
        </authorList>
    </citation>
    <scope>NUCLEOTIDE SEQUENCE [LARGE SCALE GENOMIC DNA]</scope>
    <source>
        <strain evidence="1 2">A316</strain>
    </source>
</reference>
<organism evidence="1 2">
    <name type="scientific">Vibrio cholerae</name>
    <dbReference type="NCBI Taxonomy" id="666"/>
    <lineage>
        <taxon>Bacteria</taxon>
        <taxon>Pseudomonadati</taxon>
        <taxon>Pseudomonadota</taxon>
        <taxon>Gammaproteobacteria</taxon>
        <taxon>Vibrionales</taxon>
        <taxon>Vibrionaceae</taxon>
        <taxon>Vibrio</taxon>
    </lineage>
</organism>
<dbReference type="Proteomes" id="UP000041770">
    <property type="component" value="Unassembled WGS sequence"/>
</dbReference>
<accession>A0A656ABV9</accession>
<dbReference type="AlphaFoldDB" id="A0A656ABV9"/>
<evidence type="ECO:0000313" key="1">
    <source>
        <dbReference type="EMBL" id="CSD01189.1"/>
    </source>
</evidence>
<protein>
    <submittedName>
        <fullName evidence="1">Uncharacterized protein</fullName>
    </submittedName>
</protein>
<proteinExistence type="predicted"/>
<sequence>MPVPIDCKPQSLCYMDAAIDFTSGIMRANQQELEPYAALTRRPLATLSTDGSLHPSR</sequence>
<dbReference type="EMBL" id="CWQY01000022">
    <property type="protein sequence ID" value="CSD01189.1"/>
    <property type="molecule type" value="Genomic_DNA"/>
</dbReference>
<evidence type="ECO:0000313" key="2">
    <source>
        <dbReference type="Proteomes" id="UP000041770"/>
    </source>
</evidence>
<gene>
    <name evidence="1" type="ORF">ERS013200_02884</name>
</gene>